<dbReference type="InterPro" id="IPR050068">
    <property type="entry name" value="MurA_subfamily"/>
</dbReference>
<gene>
    <name evidence="12 14" type="primary">murA</name>
    <name evidence="14" type="ORF">IAC43_02215</name>
</gene>
<keyword evidence="4 12" id="KW-0132">Cell division</keyword>
<keyword evidence="7 12" id="KW-0573">Peptidoglycan synthesis</keyword>
<feature type="active site" description="Proton donor" evidence="12">
    <location>
        <position position="108"/>
    </location>
</feature>
<evidence type="ECO:0000259" key="13">
    <source>
        <dbReference type="Pfam" id="PF00275"/>
    </source>
</evidence>
<dbReference type="SUPFAM" id="SSF55205">
    <property type="entry name" value="EPT/RTPC-like"/>
    <property type="match status" value="1"/>
</dbReference>
<dbReference type="GO" id="GO:0005737">
    <property type="term" value="C:cytoplasm"/>
    <property type="evidence" value="ECO:0007669"/>
    <property type="project" value="UniProtKB-SubCell"/>
</dbReference>
<evidence type="ECO:0000313" key="14">
    <source>
        <dbReference type="EMBL" id="HIT93979.1"/>
    </source>
</evidence>
<evidence type="ECO:0000256" key="7">
    <source>
        <dbReference type="ARBA" id="ARBA00022984"/>
    </source>
</evidence>
<comment type="caution">
    <text evidence="14">The sequence shown here is derived from an EMBL/GenBank/DDBJ whole genome shotgun (WGS) entry which is preliminary data.</text>
</comment>
<dbReference type="InterPro" id="IPR036968">
    <property type="entry name" value="Enolpyruvate_Tfrase_sf"/>
</dbReference>
<dbReference type="GO" id="GO:0008760">
    <property type="term" value="F:UDP-N-acetylglucosamine 1-carboxyvinyltransferase activity"/>
    <property type="evidence" value="ECO:0007669"/>
    <property type="project" value="UniProtKB-UniRule"/>
</dbReference>
<accession>A0A9D1H7D8</accession>
<dbReference type="AlphaFoldDB" id="A0A9D1H7D8"/>
<feature type="binding site" evidence="12">
    <location>
        <begin position="14"/>
        <end position="15"/>
    </location>
    <ligand>
        <name>phosphoenolpyruvate</name>
        <dbReference type="ChEBI" id="CHEBI:58702"/>
    </ligand>
</feature>
<feature type="modified residue" description="2-(S-cysteinyl)pyruvic acid O-phosphothioketal" evidence="12">
    <location>
        <position position="108"/>
    </location>
</feature>
<dbReference type="NCBIfam" id="NF006873">
    <property type="entry name" value="PRK09369.1"/>
    <property type="match status" value="1"/>
</dbReference>
<dbReference type="EMBL" id="DVLW01000058">
    <property type="protein sequence ID" value="HIT93979.1"/>
    <property type="molecule type" value="Genomic_DNA"/>
</dbReference>
<dbReference type="GO" id="GO:0009252">
    <property type="term" value="P:peptidoglycan biosynthetic process"/>
    <property type="evidence" value="ECO:0007669"/>
    <property type="project" value="UniProtKB-UniRule"/>
</dbReference>
<dbReference type="Proteomes" id="UP000824160">
    <property type="component" value="Unassembled WGS sequence"/>
</dbReference>
<dbReference type="PANTHER" id="PTHR43783">
    <property type="entry name" value="UDP-N-ACETYLGLUCOSAMINE 1-CARBOXYVINYLTRANSFERASE"/>
    <property type="match status" value="1"/>
</dbReference>
<reference evidence="14" key="2">
    <citation type="journal article" date="2021" name="PeerJ">
        <title>Extensive microbial diversity within the chicken gut microbiome revealed by metagenomics and culture.</title>
        <authorList>
            <person name="Gilroy R."/>
            <person name="Ravi A."/>
            <person name="Getino M."/>
            <person name="Pursley I."/>
            <person name="Horton D.L."/>
            <person name="Alikhan N.F."/>
            <person name="Baker D."/>
            <person name="Gharbi K."/>
            <person name="Hall N."/>
            <person name="Watson M."/>
            <person name="Adriaenssens E.M."/>
            <person name="Foster-Nyarko E."/>
            <person name="Jarju S."/>
            <person name="Secka A."/>
            <person name="Antonio M."/>
            <person name="Oren A."/>
            <person name="Chaudhuri R.R."/>
            <person name="La Ragione R."/>
            <person name="Hildebrand F."/>
            <person name="Pallen M.J."/>
        </authorList>
    </citation>
    <scope>NUCLEOTIDE SEQUENCE</scope>
    <source>
        <strain evidence="14">ChiBcec7-5410</strain>
    </source>
</reference>
<protein>
    <recommendedName>
        <fullName evidence="12">UDP-N-acetylglucosamine 1-carboxyvinyltransferase</fullName>
        <ecNumber evidence="12">2.5.1.7</ecNumber>
    </recommendedName>
    <alternativeName>
        <fullName evidence="12">Enoylpyruvate transferase</fullName>
    </alternativeName>
    <alternativeName>
        <fullName evidence="12">UDP-N-acetylglucosamine enolpyruvyl transferase</fullName>
        <shortName evidence="12">EPT</shortName>
    </alternativeName>
</protein>
<feature type="binding site" evidence="12">
    <location>
        <begin position="113"/>
        <end position="117"/>
    </location>
    <ligand>
        <name>UDP-N-acetyl-alpha-D-glucosamine</name>
        <dbReference type="ChEBI" id="CHEBI:57705"/>
    </ligand>
</feature>
<evidence type="ECO:0000256" key="1">
    <source>
        <dbReference type="ARBA" id="ARBA00004496"/>
    </source>
</evidence>
<sequence>MRRISGRVRVHGAKNSVLPILAACVLCDSPVHLKRVPRLSDTGVSLRILDSLGCTSAFSGSEAVVDASGFYETRIPDRLVREMRSSVIFLGSVAARAGEASLCLPGGCELGARPVDLHLMGLRALGMDIRERGEKLYATHQGLRGAEIRLPFPSVGATENILLAAVCAEGKTVLRGAAREPEIVDLCLFLRQCGANIVGEGSPTIYIEGVKRLHGTEYTIMPDRIEAATLLGCAAVTGGKLELDDCAPEAIGSLLAVMRRMGCRLEIFRSSVRMESPRRLTGAGVVETAPFPGFPTDAQPVLTVMGCVADGETRVREMIFESRFKHLPDLVRMGADIDVCGREAVIRGVQTLTGQILHARDLRGGAALVTAALAANGESRIYGLSHIDRGYERLEKTLSSLGADIVRIR</sequence>
<dbReference type="GO" id="GO:0019277">
    <property type="term" value="P:UDP-N-acetylgalactosamine biosynthetic process"/>
    <property type="evidence" value="ECO:0007669"/>
    <property type="project" value="InterPro"/>
</dbReference>
<keyword evidence="8 12" id="KW-0131">Cell cycle</keyword>
<evidence type="ECO:0000256" key="9">
    <source>
        <dbReference type="ARBA" id="ARBA00023316"/>
    </source>
</evidence>
<organism evidence="14 15">
    <name type="scientific">Candidatus Faecivivens stercoripullorum</name>
    <dbReference type="NCBI Taxonomy" id="2840805"/>
    <lineage>
        <taxon>Bacteria</taxon>
        <taxon>Bacillati</taxon>
        <taxon>Bacillota</taxon>
        <taxon>Clostridia</taxon>
        <taxon>Eubacteriales</taxon>
        <taxon>Oscillospiraceae</taxon>
        <taxon>Oscillospiraceae incertae sedis</taxon>
        <taxon>Candidatus Faecivivens</taxon>
    </lineage>
</organism>
<dbReference type="Gene3D" id="3.65.10.10">
    <property type="entry name" value="Enolpyruvate transferase domain"/>
    <property type="match status" value="2"/>
</dbReference>
<dbReference type="EC" id="2.5.1.7" evidence="12"/>
<evidence type="ECO:0000256" key="4">
    <source>
        <dbReference type="ARBA" id="ARBA00022618"/>
    </source>
</evidence>
<proteinExistence type="inferred from homology"/>
<keyword evidence="5 12" id="KW-0808">Transferase</keyword>
<feature type="binding site" evidence="12">
    <location>
        <position position="297"/>
    </location>
    <ligand>
        <name>UDP-N-acetyl-alpha-D-glucosamine</name>
        <dbReference type="ChEBI" id="CHEBI:57705"/>
    </ligand>
</feature>
<evidence type="ECO:0000256" key="3">
    <source>
        <dbReference type="ARBA" id="ARBA00022490"/>
    </source>
</evidence>
<dbReference type="InterPro" id="IPR013792">
    <property type="entry name" value="RNA3'P_cycl/enolpyr_Trfase_a/b"/>
</dbReference>
<evidence type="ECO:0000256" key="11">
    <source>
        <dbReference type="ARBA" id="ARBA00047527"/>
    </source>
</evidence>
<dbReference type="GO" id="GO:0051301">
    <property type="term" value="P:cell division"/>
    <property type="evidence" value="ECO:0007669"/>
    <property type="project" value="UniProtKB-KW"/>
</dbReference>
<dbReference type="HAMAP" id="MF_00111">
    <property type="entry name" value="MurA"/>
    <property type="match status" value="1"/>
</dbReference>
<evidence type="ECO:0000313" key="15">
    <source>
        <dbReference type="Proteomes" id="UP000824160"/>
    </source>
</evidence>
<comment type="caution">
    <text evidence="12">Lacks conserved residue(s) required for the propagation of feature annotation.</text>
</comment>
<keyword evidence="9 12" id="KW-0961">Cell wall biogenesis/degradation</keyword>
<dbReference type="InterPro" id="IPR001986">
    <property type="entry name" value="Enolpyruvate_Tfrase_dom"/>
</dbReference>
<evidence type="ECO:0000256" key="5">
    <source>
        <dbReference type="ARBA" id="ARBA00022679"/>
    </source>
</evidence>
<evidence type="ECO:0000256" key="2">
    <source>
        <dbReference type="ARBA" id="ARBA00004752"/>
    </source>
</evidence>
<comment type="catalytic activity">
    <reaction evidence="11 12">
        <text>phosphoenolpyruvate + UDP-N-acetyl-alpha-D-glucosamine = UDP-N-acetyl-3-O-(1-carboxyvinyl)-alpha-D-glucosamine + phosphate</text>
        <dbReference type="Rhea" id="RHEA:18681"/>
        <dbReference type="ChEBI" id="CHEBI:43474"/>
        <dbReference type="ChEBI" id="CHEBI:57705"/>
        <dbReference type="ChEBI" id="CHEBI:58702"/>
        <dbReference type="ChEBI" id="CHEBI:68483"/>
        <dbReference type="EC" id="2.5.1.7"/>
    </reaction>
</comment>
<keyword evidence="12" id="KW-0670">Pyruvate</keyword>
<evidence type="ECO:0000256" key="6">
    <source>
        <dbReference type="ARBA" id="ARBA00022960"/>
    </source>
</evidence>
<evidence type="ECO:0000256" key="8">
    <source>
        <dbReference type="ARBA" id="ARBA00023306"/>
    </source>
</evidence>
<dbReference type="CDD" id="cd01555">
    <property type="entry name" value="UdpNAET"/>
    <property type="match status" value="1"/>
</dbReference>
<reference evidence="14" key="1">
    <citation type="submission" date="2020-10" db="EMBL/GenBank/DDBJ databases">
        <authorList>
            <person name="Gilroy R."/>
        </authorList>
    </citation>
    <scope>NUCLEOTIDE SEQUENCE</scope>
    <source>
        <strain evidence="14">ChiBcec7-5410</strain>
    </source>
</reference>
<comment type="function">
    <text evidence="12">Cell wall formation. Adds enolpyruvyl to UDP-N-acetylglucosamine.</text>
</comment>
<evidence type="ECO:0000256" key="10">
    <source>
        <dbReference type="ARBA" id="ARBA00038367"/>
    </source>
</evidence>
<dbReference type="InterPro" id="IPR005750">
    <property type="entry name" value="UDP_GlcNAc_COvinyl_MurA"/>
</dbReference>
<dbReference type="GO" id="GO:0071555">
    <property type="term" value="P:cell wall organization"/>
    <property type="evidence" value="ECO:0007669"/>
    <property type="project" value="UniProtKB-KW"/>
</dbReference>
<feature type="binding site" evidence="12">
    <location>
        <position position="319"/>
    </location>
    <ligand>
        <name>UDP-N-acetyl-alpha-D-glucosamine</name>
        <dbReference type="ChEBI" id="CHEBI:57705"/>
    </ligand>
</feature>
<dbReference type="GO" id="GO:0008360">
    <property type="term" value="P:regulation of cell shape"/>
    <property type="evidence" value="ECO:0007669"/>
    <property type="project" value="UniProtKB-KW"/>
</dbReference>
<dbReference type="NCBIfam" id="TIGR01072">
    <property type="entry name" value="murA"/>
    <property type="match status" value="1"/>
</dbReference>
<comment type="subcellular location">
    <subcellularLocation>
        <location evidence="1 12">Cytoplasm</location>
    </subcellularLocation>
</comment>
<dbReference type="Pfam" id="PF00275">
    <property type="entry name" value="EPSP_synthase"/>
    <property type="match status" value="1"/>
</dbReference>
<dbReference type="PANTHER" id="PTHR43783:SF1">
    <property type="entry name" value="UDP-N-ACETYLGLUCOSAMINE 1-CARBOXYVINYLTRANSFERASE"/>
    <property type="match status" value="1"/>
</dbReference>
<name>A0A9D1H7D8_9FIRM</name>
<evidence type="ECO:0000256" key="12">
    <source>
        <dbReference type="HAMAP-Rule" id="MF_00111"/>
    </source>
</evidence>
<comment type="similarity">
    <text evidence="10 12">Belongs to the EPSP synthase family. MurA subfamily.</text>
</comment>
<keyword evidence="3 12" id="KW-0963">Cytoplasm</keyword>
<keyword evidence="6 12" id="KW-0133">Cell shape</keyword>
<feature type="domain" description="Enolpyruvate transferase" evidence="13">
    <location>
        <begin position="3"/>
        <end position="398"/>
    </location>
</feature>
<feature type="binding site" evidence="12">
    <location>
        <position position="84"/>
    </location>
    <ligand>
        <name>UDP-N-acetyl-alpha-D-glucosamine</name>
        <dbReference type="ChEBI" id="CHEBI:57705"/>
    </ligand>
</feature>
<comment type="pathway">
    <text evidence="2 12">Cell wall biogenesis; peptidoglycan biosynthesis.</text>
</comment>